<dbReference type="GO" id="GO:0003677">
    <property type="term" value="F:DNA binding"/>
    <property type="evidence" value="ECO:0007669"/>
    <property type="project" value="InterPro"/>
</dbReference>
<dbReference type="SUPFAM" id="SSF47413">
    <property type="entry name" value="lambda repressor-like DNA-binding domains"/>
    <property type="match status" value="1"/>
</dbReference>
<dbReference type="PROSITE" id="PS50943">
    <property type="entry name" value="HTH_CROC1"/>
    <property type="match status" value="1"/>
</dbReference>
<dbReference type="EMBL" id="JAAIJQ010000034">
    <property type="protein sequence ID" value="NEV62755.1"/>
    <property type="molecule type" value="Genomic_DNA"/>
</dbReference>
<name>A0A6M0K359_9GAMM</name>
<keyword evidence="3" id="KW-1185">Reference proteome</keyword>
<dbReference type="Gene3D" id="1.10.260.40">
    <property type="entry name" value="lambda repressor-like DNA-binding domains"/>
    <property type="match status" value="1"/>
</dbReference>
<protein>
    <submittedName>
        <fullName evidence="2">Helix-turn-helix transcriptional regulator</fullName>
    </submittedName>
</protein>
<proteinExistence type="predicted"/>
<dbReference type="AlphaFoldDB" id="A0A6M0K359"/>
<dbReference type="CDD" id="cd00093">
    <property type="entry name" value="HTH_XRE"/>
    <property type="match status" value="1"/>
</dbReference>
<dbReference type="InterPro" id="IPR010982">
    <property type="entry name" value="Lambda_DNA-bd_dom_sf"/>
</dbReference>
<dbReference type="InterPro" id="IPR001387">
    <property type="entry name" value="Cro/C1-type_HTH"/>
</dbReference>
<gene>
    <name evidence="2" type="ORF">G3446_12780</name>
</gene>
<evidence type="ECO:0000313" key="2">
    <source>
        <dbReference type="EMBL" id="NEV62755.1"/>
    </source>
</evidence>
<feature type="domain" description="HTH cro/C1-type" evidence="1">
    <location>
        <begin position="2"/>
        <end position="52"/>
    </location>
</feature>
<evidence type="ECO:0000259" key="1">
    <source>
        <dbReference type="PROSITE" id="PS50943"/>
    </source>
</evidence>
<comment type="caution">
    <text evidence="2">The sequence shown here is derived from an EMBL/GenBank/DDBJ whole genome shotgun (WGS) entry which is preliminary data.</text>
</comment>
<dbReference type="Pfam" id="PF01381">
    <property type="entry name" value="HTH_3"/>
    <property type="match status" value="1"/>
</dbReference>
<organism evidence="2 3">
    <name type="scientific">Thiorhodococcus minor</name>
    <dbReference type="NCBI Taxonomy" id="57489"/>
    <lineage>
        <taxon>Bacteria</taxon>
        <taxon>Pseudomonadati</taxon>
        <taxon>Pseudomonadota</taxon>
        <taxon>Gammaproteobacteria</taxon>
        <taxon>Chromatiales</taxon>
        <taxon>Chromatiaceae</taxon>
        <taxon>Thiorhodococcus</taxon>
    </lineage>
</organism>
<sequence>MGLSQRKLGVLAGLDPSVASKRVNRYEQGIHLPDYSTLTALARVLGRPVAYFYADSEALAVWIEGFVEPGSDDGH</sequence>
<dbReference type="Proteomes" id="UP000483379">
    <property type="component" value="Unassembled WGS sequence"/>
</dbReference>
<accession>A0A6M0K359</accession>
<reference evidence="2 3" key="1">
    <citation type="submission" date="2020-02" db="EMBL/GenBank/DDBJ databases">
        <title>Genome sequences of Thiorhodococcus mannitoliphagus and Thiorhodococcus minor, purple sulfur photosynthetic bacteria in the gammaproteobacterial family, Chromatiaceae.</title>
        <authorList>
            <person name="Aviles F.A."/>
            <person name="Meyer T.E."/>
            <person name="Kyndt J.A."/>
        </authorList>
    </citation>
    <scope>NUCLEOTIDE SEQUENCE [LARGE SCALE GENOMIC DNA]</scope>
    <source>
        <strain evidence="2 3">DSM 11518</strain>
    </source>
</reference>
<evidence type="ECO:0000313" key="3">
    <source>
        <dbReference type="Proteomes" id="UP000483379"/>
    </source>
</evidence>